<dbReference type="Gene3D" id="2.30.29.30">
    <property type="entry name" value="Pleckstrin-homology domain (PH domain)/Phosphotyrosine-binding domain (PTB)"/>
    <property type="match status" value="1"/>
</dbReference>
<feature type="region of interest" description="Disordered" evidence="3">
    <location>
        <begin position="131"/>
        <end position="242"/>
    </location>
</feature>
<dbReference type="SMART" id="SM00325">
    <property type="entry name" value="RhoGEF"/>
    <property type="match status" value="1"/>
</dbReference>
<dbReference type="InterPro" id="IPR011993">
    <property type="entry name" value="PH-like_dom_sf"/>
</dbReference>
<dbReference type="Proteomes" id="UP001143981">
    <property type="component" value="Unassembled WGS sequence"/>
</dbReference>
<dbReference type="EMBL" id="JANBOI010000329">
    <property type="protein sequence ID" value="KAJ1731435.1"/>
    <property type="molecule type" value="Genomic_DNA"/>
</dbReference>
<accession>A0A9W7Y865</accession>
<feature type="region of interest" description="Disordered" evidence="3">
    <location>
        <begin position="1"/>
        <end position="58"/>
    </location>
</feature>
<gene>
    <name evidence="6" type="ORF">LPJ61_002535</name>
</gene>
<dbReference type="GO" id="GO:0005737">
    <property type="term" value="C:cytoplasm"/>
    <property type="evidence" value="ECO:0007669"/>
    <property type="project" value="UniProtKB-SubCell"/>
</dbReference>
<dbReference type="Pfam" id="PF00621">
    <property type="entry name" value="RhoGEF"/>
    <property type="match status" value="2"/>
</dbReference>
<comment type="caution">
    <text evidence="6">The sequence shown here is derived from an EMBL/GenBank/DDBJ whole genome shotgun (WGS) entry which is preliminary data.</text>
</comment>
<evidence type="ECO:0000313" key="6">
    <source>
        <dbReference type="EMBL" id="KAJ1731435.1"/>
    </source>
</evidence>
<feature type="region of interest" description="Disordered" evidence="3">
    <location>
        <begin position="333"/>
        <end position="369"/>
    </location>
</feature>
<evidence type="ECO:0000256" key="1">
    <source>
        <dbReference type="ARBA" id="ARBA00004496"/>
    </source>
</evidence>
<keyword evidence="2" id="KW-0963">Cytoplasm</keyword>
<dbReference type="SUPFAM" id="SSF48065">
    <property type="entry name" value="DBL homology domain (DH-domain)"/>
    <property type="match status" value="2"/>
</dbReference>
<dbReference type="PANTHER" id="PTHR46006">
    <property type="entry name" value="RHO GUANINE NUCLEOTIDE EXCHANGE FACTOR AT 64C, ISOFORM A"/>
    <property type="match status" value="1"/>
</dbReference>
<dbReference type="PROSITE" id="PS50010">
    <property type="entry name" value="DH_2"/>
    <property type="match status" value="1"/>
</dbReference>
<dbReference type="Pfam" id="PF16652">
    <property type="entry name" value="PH_13"/>
    <property type="match status" value="1"/>
</dbReference>
<dbReference type="InterPro" id="IPR000219">
    <property type="entry name" value="DH_dom"/>
</dbReference>
<evidence type="ECO:0000259" key="4">
    <source>
        <dbReference type="PROSITE" id="PS50003"/>
    </source>
</evidence>
<dbReference type="AlphaFoldDB" id="A0A9W7Y865"/>
<organism evidence="6 7">
    <name type="scientific">Coemansia biformis</name>
    <dbReference type="NCBI Taxonomy" id="1286918"/>
    <lineage>
        <taxon>Eukaryota</taxon>
        <taxon>Fungi</taxon>
        <taxon>Fungi incertae sedis</taxon>
        <taxon>Zoopagomycota</taxon>
        <taxon>Kickxellomycotina</taxon>
        <taxon>Kickxellomycetes</taxon>
        <taxon>Kickxellales</taxon>
        <taxon>Kickxellaceae</taxon>
        <taxon>Coemansia</taxon>
    </lineage>
</organism>
<dbReference type="GO" id="GO:0005085">
    <property type="term" value="F:guanyl-nucleotide exchange factor activity"/>
    <property type="evidence" value="ECO:0007669"/>
    <property type="project" value="InterPro"/>
</dbReference>
<evidence type="ECO:0000313" key="7">
    <source>
        <dbReference type="Proteomes" id="UP001143981"/>
    </source>
</evidence>
<proteinExistence type="predicted"/>
<feature type="compositionally biased region" description="Polar residues" evidence="3">
    <location>
        <begin position="345"/>
        <end position="369"/>
    </location>
</feature>
<comment type="subcellular location">
    <subcellularLocation>
        <location evidence="1">Cytoplasm</location>
    </subcellularLocation>
</comment>
<dbReference type="SUPFAM" id="SSF50729">
    <property type="entry name" value="PH domain-like"/>
    <property type="match status" value="1"/>
</dbReference>
<dbReference type="InterPro" id="IPR051480">
    <property type="entry name" value="Endocytic_GEF_Adapter"/>
</dbReference>
<evidence type="ECO:0000256" key="3">
    <source>
        <dbReference type="SAM" id="MobiDB-lite"/>
    </source>
</evidence>
<dbReference type="InterPro" id="IPR001849">
    <property type="entry name" value="PH_domain"/>
</dbReference>
<dbReference type="Gene3D" id="1.20.900.10">
    <property type="entry name" value="Dbl homology (DH) domain"/>
    <property type="match status" value="2"/>
</dbReference>
<feature type="region of interest" description="Disordered" evidence="3">
    <location>
        <begin position="446"/>
        <end position="471"/>
    </location>
</feature>
<name>A0A9W7Y865_9FUNG</name>
<dbReference type="OrthoDB" id="1716625at2759"/>
<dbReference type="PROSITE" id="PS50003">
    <property type="entry name" value="PH_DOMAIN"/>
    <property type="match status" value="1"/>
</dbReference>
<protein>
    <recommendedName>
        <fullName evidence="8">Dbl homology domain-containing protein</fullName>
    </recommendedName>
</protein>
<reference evidence="6" key="1">
    <citation type="submission" date="2022-07" db="EMBL/GenBank/DDBJ databases">
        <title>Phylogenomic reconstructions and comparative analyses of Kickxellomycotina fungi.</title>
        <authorList>
            <person name="Reynolds N.K."/>
            <person name="Stajich J.E."/>
            <person name="Barry K."/>
            <person name="Grigoriev I.V."/>
            <person name="Crous P."/>
            <person name="Smith M.E."/>
        </authorList>
    </citation>
    <scope>NUCLEOTIDE SEQUENCE</scope>
    <source>
        <strain evidence="6">BCRC 34381</strain>
    </source>
</reference>
<evidence type="ECO:0008006" key="8">
    <source>
        <dbReference type="Google" id="ProtNLM"/>
    </source>
</evidence>
<dbReference type="PANTHER" id="PTHR46006:SF6">
    <property type="entry name" value="INTERSECTIN-2 ISOFORM X1"/>
    <property type="match status" value="1"/>
</dbReference>
<evidence type="ECO:0000259" key="5">
    <source>
        <dbReference type="PROSITE" id="PS50010"/>
    </source>
</evidence>
<dbReference type="InterPro" id="IPR035899">
    <property type="entry name" value="DBL_dom_sf"/>
</dbReference>
<evidence type="ECO:0000256" key="2">
    <source>
        <dbReference type="ARBA" id="ARBA00022490"/>
    </source>
</evidence>
<sequence length="792" mass="86991">MPLHAAFSSPHQRHHHHQPPLYAGVQPDGSFSPVSAMPGPTVFSAPPRDDDGAGLGLGGMVEPSAPMFPEPTAPELPPDWDMAGPHAVAFPMPMQYEVSAPERLAPHETMGFAPPLPAAMRPYRYSQEYAPAAPLPPLPSSPATDVREPSQPPELPAKPRPRTSKDARPSTEPAKGLVLHGGSLASRPGVADGRPLPPIPLSVDTQLKGSESGLEDGLDSKCSSPHPPLSNPDSASEAAMSARTLLDKERQREGKRKAALFELVDTERTYTDDLRMVVELFLLPIQLLGNRKIVDVIFGDMVKITEMNGKMYIDMITRLGPLACLVDEKRASRNRRRKKNALRSGVSSHMSASTRFPLQGSSLRSPMSPASASATISRCISSAGDPHYSSPRASVYSYGEQVTAVDAASLHRVGSQNDGCGLLASAGDDMSIRTVASAGEAGGLARGMSSASMQRQPSHRSAGGAPEWDENDASKWTENQRLDYFKNVCIGDVMASYLKDFSEHYALYSANHDKAIEYLKLVRESSSRLNLRSDATRDAHQKLLQTLEQAEKDPRVRRLRLESFLLAPVQRVMRYPLLLEALLKYTPEDHPDHEDVALALSISGSVATEVDRKSEELMNRQRLAELQSTFDWAHLLGGVQLTLDTFTKLVGQRKFVRKGPLRKASSGKHLYAILFNDFMMITVSDRRGGVWHYEPYRLPIQTYDLLARDPIKDQFELVNLKNGEVLQLRADTVAEASDWVKDIMKTANYCYEVMCEALRSGIQVSKVKSVISAEARNRILLGSKPATLGKRF</sequence>
<feature type="domain" description="PH" evidence="4">
    <location>
        <begin position="654"/>
        <end position="748"/>
    </location>
</feature>
<dbReference type="SMART" id="SM00233">
    <property type="entry name" value="PH"/>
    <property type="match status" value="1"/>
</dbReference>
<keyword evidence="7" id="KW-1185">Reference proteome</keyword>
<feature type="domain" description="DH" evidence="5">
    <location>
        <begin position="255"/>
        <end position="613"/>
    </location>
</feature>
<dbReference type="GO" id="GO:0035025">
    <property type="term" value="P:positive regulation of Rho protein signal transduction"/>
    <property type="evidence" value="ECO:0007669"/>
    <property type="project" value="TreeGrafter"/>
</dbReference>